<accession>A0A0G1YRV5</accession>
<evidence type="ECO:0000313" key="1">
    <source>
        <dbReference type="EMBL" id="KKW17742.1"/>
    </source>
</evidence>
<gene>
    <name evidence="1" type="ORF">UY59_C0028G0002</name>
</gene>
<dbReference type="EMBL" id="LCQO01000028">
    <property type="protein sequence ID" value="KKW17742.1"/>
    <property type="molecule type" value="Genomic_DNA"/>
</dbReference>
<dbReference type="AlphaFoldDB" id="A0A0G1YRV5"/>
<evidence type="ECO:0000313" key="2">
    <source>
        <dbReference type="Proteomes" id="UP000034057"/>
    </source>
</evidence>
<reference evidence="1 2" key="1">
    <citation type="journal article" date="2015" name="Nature">
        <title>rRNA introns, odd ribosomes, and small enigmatic genomes across a large radiation of phyla.</title>
        <authorList>
            <person name="Brown C.T."/>
            <person name="Hug L.A."/>
            <person name="Thomas B.C."/>
            <person name="Sharon I."/>
            <person name="Castelle C.J."/>
            <person name="Singh A."/>
            <person name="Wilkins M.J."/>
            <person name="Williams K.H."/>
            <person name="Banfield J.F."/>
        </authorList>
    </citation>
    <scope>NUCLEOTIDE SEQUENCE [LARGE SCALE GENOMIC DNA]</scope>
</reference>
<proteinExistence type="predicted"/>
<name>A0A0G1YRV5_9BACT</name>
<comment type="caution">
    <text evidence="1">The sequence shown here is derived from an EMBL/GenBank/DDBJ whole genome shotgun (WGS) entry which is preliminary data.</text>
</comment>
<protein>
    <submittedName>
        <fullName evidence="1">Polysaccharide deacetylase</fullName>
    </submittedName>
</protein>
<dbReference type="Gene3D" id="2.60.120.260">
    <property type="entry name" value="Galactose-binding domain-like"/>
    <property type="match status" value="1"/>
</dbReference>
<sequence length="122" mass="13394">MNSKGNYPNPKNSIKMIGSGKPAHLFGGKIPVTFGATYGFRAYTDSQSLSSGEVGFYIDEYDQGGNWISGKWLGGFTNKNVIDKAYAFTPTLESVKSIALQVYMTASSRGHVFIDNIEFFSR</sequence>
<dbReference type="Proteomes" id="UP000034057">
    <property type="component" value="Unassembled WGS sequence"/>
</dbReference>
<dbReference type="PATRIC" id="fig|1618668.3.peg.388"/>
<organism evidence="1 2">
    <name type="scientific">Candidatus Kaiserbacteria bacterium GW2011_GWA1_50_28</name>
    <dbReference type="NCBI Taxonomy" id="1618668"/>
    <lineage>
        <taxon>Bacteria</taxon>
        <taxon>Candidatus Kaiseribacteriota</taxon>
    </lineage>
</organism>